<reference evidence="1 3" key="2">
    <citation type="journal article" date="2017" name="BMC Genomics">
        <title>Genomic analysis of methanogenic archaea reveals a shift towards energy conservation.</title>
        <authorList>
            <person name="Gilmore S.P."/>
            <person name="Henske J.K."/>
            <person name="Sexton J.A."/>
            <person name="Solomon K.V."/>
            <person name="Seppala S."/>
            <person name="Yoo J.I."/>
            <person name="Huyett L.M."/>
            <person name="Pressman A."/>
            <person name="Cogan J.Z."/>
            <person name="Kivenson V."/>
            <person name="Peng X."/>
            <person name="Tan Y."/>
            <person name="Valentine D.L."/>
            <person name="O'Malley M.A."/>
        </authorList>
    </citation>
    <scope>NUCLEOTIDE SEQUENCE [LARGE SCALE GENOMIC DNA]</scope>
    <source>
        <strain evidence="1 3">1R-7</strain>
    </source>
</reference>
<evidence type="ECO:0000313" key="4">
    <source>
        <dbReference type="Proteomes" id="UP000246004"/>
    </source>
</evidence>
<gene>
    <name evidence="1" type="ORF">ASJ82_02485</name>
    <name evidence="2" type="ORF">MSCUN_12210</name>
</gene>
<dbReference type="Proteomes" id="UP000217528">
    <property type="component" value="Unassembled WGS sequence"/>
</dbReference>
<dbReference type="Gene3D" id="2.60.40.10">
    <property type="entry name" value="Immunoglobulins"/>
    <property type="match status" value="1"/>
</dbReference>
<organism evidence="1 3">
    <name type="scientific">Methanosphaera cuniculi</name>
    <dbReference type="NCBI Taxonomy" id="1077256"/>
    <lineage>
        <taxon>Archaea</taxon>
        <taxon>Methanobacteriati</taxon>
        <taxon>Methanobacteriota</taxon>
        <taxon>Methanomada group</taxon>
        <taxon>Methanobacteria</taxon>
        <taxon>Methanobacteriales</taxon>
        <taxon>Methanobacteriaceae</taxon>
        <taxon>Methanosphaera</taxon>
    </lineage>
</organism>
<comment type="caution">
    <text evidence="1">The sequence shown here is derived from an EMBL/GenBank/DDBJ whole genome shotgun (WGS) entry which is preliminary data.</text>
</comment>
<evidence type="ECO:0008006" key="5">
    <source>
        <dbReference type="Google" id="ProtNLM"/>
    </source>
</evidence>
<dbReference type="EMBL" id="LMVN01000007">
    <property type="protein sequence ID" value="PAV07815.1"/>
    <property type="molecule type" value="Genomic_DNA"/>
</dbReference>
<proteinExistence type="predicted"/>
<reference evidence="2 4" key="1">
    <citation type="submission" date="2016-04" db="EMBL/GenBank/DDBJ databases">
        <title>Genome sequence of Methanosphaera cuniculi DSM 4103.</title>
        <authorList>
            <person name="Poehlein A."/>
            <person name="Seedorf H."/>
            <person name="Daniel R."/>
        </authorList>
    </citation>
    <scope>NUCLEOTIDE SEQUENCE [LARGE SCALE GENOMIC DNA]</scope>
    <source>
        <strain evidence="2 4">DSM 4103</strain>
    </source>
</reference>
<name>A0A2A2HEM6_9EURY</name>
<evidence type="ECO:0000313" key="3">
    <source>
        <dbReference type="Proteomes" id="UP000217528"/>
    </source>
</evidence>
<dbReference type="OrthoDB" id="71580at2157"/>
<accession>A0A2A2HEM6</accession>
<keyword evidence="3" id="KW-1185">Reference proteome</keyword>
<dbReference type="Proteomes" id="UP000246004">
    <property type="component" value="Unassembled WGS sequence"/>
</dbReference>
<evidence type="ECO:0000313" key="2">
    <source>
        <dbReference type="EMBL" id="PWL07978.1"/>
    </source>
</evidence>
<dbReference type="RefSeq" id="WP_095608261.1">
    <property type="nucleotide sequence ID" value="NZ_LMVN01000007.1"/>
</dbReference>
<evidence type="ECO:0000313" key="1">
    <source>
        <dbReference type="EMBL" id="PAV07815.1"/>
    </source>
</evidence>
<dbReference type="EMBL" id="LWMS01000042">
    <property type="protein sequence ID" value="PWL07978.1"/>
    <property type="molecule type" value="Genomic_DNA"/>
</dbReference>
<sequence length="457" mass="49870">MGCYLSFNNYAGHAINIVEGVGNKVEYNIIGTINLQGDLAVLQENINDSVNNIVKNNYKENNALSVRMDVTIPDNIKTQNNLVLNVNLTYKNGTSYSSPYVAVEDGILILRINGVEVSSVDVVGGITTINYTLTDNDLNSIYVELIYGDDTLVKNISVINKTVNIIKQDSTVVLPNITNDGVQTKVTIITIDEKGNIIYDGNVTFKLNNEIQTVSIENGIAEVVFDTSKYALGIYELIAEFNGNDLIAKSTANSTLNIVKYDPIIKVDPITTLSGNKVLLTANVIDVNGNPVNTGRVIFKLNGCTLKDVNGNTLYANVINGVATIEYLIPSSYTAKNYILTAVASSSTYNRTETNSTLTINKTTPKAQQVPTSVKRTNNTTITLKFTDSKNNNLIGENKVCIKFNGKTLINTKATNGTVNVNLDLTNYKNSQYELTVICGENSRYNTCKNVSTLTLE</sequence>
<dbReference type="InterPro" id="IPR013783">
    <property type="entry name" value="Ig-like_fold"/>
</dbReference>
<dbReference type="AlphaFoldDB" id="A0A2A2HEM6"/>
<protein>
    <recommendedName>
        <fullName evidence="5">Bacterial Ig-like domain protein</fullName>
    </recommendedName>
</protein>